<name>A0A2Z6RBE1_9GLOM</name>
<gene>
    <name evidence="1" type="ORF">RclHR1_02320016</name>
</gene>
<organism evidence="1 2">
    <name type="scientific">Rhizophagus clarus</name>
    <dbReference type="NCBI Taxonomy" id="94130"/>
    <lineage>
        <taxon>Eukaryota</taxon>
        <taxon>Fungi</taxon>
        <taxon>Fungi incertae sedis</taxon>
        <taxon>Mucoromycota</taxon>
        <taxon>Glomeromycotina</taxon>
        <taxon>Glomeromycetes</taxon>
        <taxon>Glomerales</taxon>
        <taxon>Glomeraceae</taxon>
        <taxon>Rhizophagus</taxon>
    </lineage>
</organism>
<sequence length="251" mass="28463">MICIFYLRQTSLCTRNSLLLVWRKQYIEHKLSLHKYINSSPKNLSSFRKSICPNNLTSKELLVILLLIGQLKPPPEGIHVNSVDEYLKYKISNIQKPNQWTFVSILNLLSTKGGALIIFRIRVNSVLKTDEVKLSLPPYGQLTPQAPVGVILRYNSGSFNYQWYDNSGSFQQLSSSDIRPDGIWHTITLSLTPQSVTLLENGNYKFTWNVNVPDKINPTFDMQILNKGGSLDIDIGDVYAIPSNVNDNTDD</sequence>
<keyword evidence="2" id="KW-1185">Reference proteome</keyword>
<evidence type="ECO:0000313" key="2">
    <source>
        <dbReference type="Proteomes" id="UP000247702"/>
    </source>
</evidence>
<dbReference type="SUPFAM" id="SSF49899">
    <property type="entry name" value="Concanavalin A-like lectins/glucanases"/>
    <property type="match status" value="1"/>
</dbReference>
<reference evidence="1 2" key="1">
    <citation type="submission" date="2017-11" db="EMBL/GenBank/DDBJ databases">
        <title>The genome of Rhizophagus clarus HR1 reveals common genetic basis of auxotrophy among arbuscular mycorrhizal fungi.</title>
        <authorList>
            <person name="Kobayashi Y."/>
        </authorList>
    </citation>
    <scope>NUCLEOTIDE SEQUENCE [LARGE SCALE GENOMIC DNA]</scope>
    <source>
        <strain evidence="1 2">HR1</strain>
    </source>
</reference>
<dbReference type="EMBL" id="BEXD01001469">
    <property type="protein sequence ID" value="GBB94261.1"/>
    <property type="molecule type" value="Genomic_DNA"/>
</dbReference>
<dbReference type="STRING" id="94130.A0A2Z6RBE1"/>
<proteinExistence type="predicted"/>
<protein>
    <submittedName>
        <fullName evidence="1">Uncharacterized protein</fullName>
    </submittedName>
</protein>
<accession>A0A2Z6RBE1</accession>
<dbReference type="InterPro" id="IPR013320">
    <property type="entry name" value="ConA-like_dom_sf"/>
</dbReference>
<comment type="caution">
    <text evidence="1">The sequence shown here is derived from an EMBL/GenBank/DDBJ whole genome shotgun (WGS) entry which is preliminary data.</text>
</comment>
<dbReference type="Proteomes" id="UP000247702">
    <property type="component" value="Unassembled WGS sequence"/>
</dbReference>
<evidence type="ECO:0000313" key="1">
    <source>
        <dbReference type="EMBL" id="GBB94261.1"/>
    </source>
</evidence>
<dbReference type="AlphaFoldDB" id="A0A2Z6RBE1"/>